<dbReference type="InterPro" id="IPR013320">
    <property type="entry name" value="ConA-like_dom_sf"/>
</dbReference>
<dbReference type="Gene3D" id="2.60.120.200">
    <property type="match status" value="1"/>
</dbReference>
<sequence>MVEHSFTECRIAFCVVLIASVLNSCIVENCGAVDLRQELVVTWAPTNVRFEGGGEALQLVLENTTGGAGFAFKNYYLLGNIDMQIKLVPGDSAGTVTAYYMSSETSNHDELDFEFLGNSSGEPYVLQTNVFSNGIGEREQRIFLWFDPTVDFHTYSIRWSEEHILFLVDGTPIRVFSNNKDVGVPYLDSQPMRVFSSIWNGDSWATRGGLVKIDWDHAPFIASYRGFEASGSACVATSSAACAAQVTAMDGTHRGPASLPLDSAKLDWVKRNFMVYDYCTDQKRNPVPPPECSREL</sequence>
<dbReference type="InterPro" id="IPR016455">
    <property type="entry name" value="XTH"/>
</dbReference>
<dbReference type="GO" id="GO:0042546">
    <property type="term" value="P:cell wall biogenesis"/>
    <property type="evidence" value="ECO:0007669"/>
    <property type="project" value="InterPro"/>
</dbReference>
<evidence type="ECO:0000256" key="3">
    <source>
        <dbReference type="ARBA" id="ARBA00023157"/>
    </source>
</evidence>
<comment type="PTM">
    <text evidence="8">Contains at least one intrachain disulfide bond essential for its enzymatic activity.</text>
</comment>
<feature type="glycosylation site" description="N-linked (GlcNAc...) asparagine" evidence="7">
    <location>
        <position position="118"/>
    </location>
</feature>
<keyword evidence="3" id="KW-1015">Disulfide bond</keyword>
<feature type="chain" id="PRO_5035964697" description="Xyloglucan endotransglucosylase/hydrolase" evidence="8">
    <location>
        <begin position="33"/>
        <end position="296"/>
    </location>
</feature>
<organism evidence="10 11">
    <name type="scientific">Ceratopteris richardii</name>
    <name type="common">Triangle waterfern</name>
    <dbReference type="NCBI Taxonomy" id="49495"/>
    <lineage>
        <taxon>Eukaryota</taxon>
        <taxon>Viridiplantae</taxon>
        <taxon>Streptophyta</taxon>
        <taxon>Embryophyta</taxon>
        <taxon>Tracheophyta</taxon>
        <taxon>Polypodiopsida</taxon>
        <taxon>Polypodiidae</taxon>
        <taxon>Polypodiales</taxon>
        <taxon>Pteridineae</taxon>
        <taxon>Pteridaceae</taxon>
        <taxon>Parkerioideae</taxon>
        <taxon>Ceratopteris</taxon>
    </lineage>
</organism>
<dbReference type="GO" id="GO:0004553">
    <property type="term" value="F:hydrolase activity, hydrolyzing O-glycosyl compounds"/>
    <property type="evidence" value="ECO:0007669"/>
    <property type="project" value="InterPro"/>
</dbReference>
<proteinExistence type="inferred from homology"/>
<dbReference type="PROSITE" id="PS01034">
    <property type="entry name" value="GH16_1"/>
    <property type="match status" value="1"/>
</dbReference>
<keyword evidence="8" id="KW-0134">Cell wall</keyword>
<dbReference type="InterPro" id="IPR000757">
    <property type="entry name" value="Beta-glucanase-like"/>
</dbReference>
<dbReference type="Pfam" id="PF00722">
    <property type="entry name" value="Glyco_hydro_16"/>
    <property type="match status" value="1"/>
</dbReference>
<feature type="signal peptide" evidence="8">
    <location>
        <begin position="1"/>
        <end position="32"/>
    </location>
</feature>
<gene>
    <name evidence="10" type="ORF">KP509_20G001400</name>
</gene>
<dbReference type="GO" id="GO:0010411">
    <property type="term" value="P:xyloglucan metabolic process"/>
    <property type="evidence" value="ECO:0007669"/>
    <property type="project" value="InterPro"/>
</dbReference>
<dbReference type="GO" id="GO:0071555">
    <property type="term" value="P:cell wall organization"/>
    <property type="evidence" value="ECO:0007669"/>
    <property type="project" value="UniProtKB-KW"/>
</dbReference>
<dbReference type="CDD" id="cd02176">
    <property type="entry name" value="GH16_XET"/>
    <property type="match status" value="1"/>
</dbReference>
<evidence type="ECO:0000313" key="10">
    <source>
        <dbReference type="EMBL" id="KAH7330776.1"/>
    </source>
</evidence>
<dbReference type="PIRSF" id="PIRSF005604">
    <property type="entry name" value="XET"/>
    <property type="match status" value="1"/>
</dbReference>
<dbReference type="FunFam" id="2.60.120.200:FF:000025">
    <property type="entry name" value="Xyloglucan endotransglucosylase/hydrolase"/>
    <property type="match status" value="1"/>
</dbReference>
<dbReference type="InterPro" id="IPR010713">
    <property type="entry name" value="XET_C"/>
</dbReference>
<dbReference type="SUPFAM" id="SSF49899">
    <property type="entry name" value="Concanavalin A-like lectins/glucanases"/>
    <property type="match status" value="1"/>
</dbReference>
<dbReference type="GO" id="GO:0048046">
    <property type="term" value="C:apoplast"/>
    <property type="evidence" value="ECO:0007669"/>
    <property type="project" value="UniProtKB-SubCell"/>
</dbReference>
<dbReference type="EC" id="2.4.1.207" evidence="8"/>
<evidence type="ECO:0000313" key="11">
    <source>
        <dbReference type="Proteomes" id="UP000825935"/>
    </source>
</evidence>
<dbReference type="PANTHER" id="PTHR31062">
    <property type="entry name" value="XYLOGLUCAN ENDOTRANSGLUCOSYLASE/HYDROLASE PROTEIN 8-RELATED"/>
    <property type="match status" value="1"/>
</dbReference>
<dbReference type="AlphaFoldDB" id="A0A8T2SCF1"/>
<keyword evidence="1 8" id="KW-0808">Transferase</keyword>
<keyword evidence="8" id="KW-0052">Apoplast</keyword>
<dbReference type="InterPro" id="IPR008263">
    <property type="entry name" value="GH16_AS"/>
</dbReference>
<protein>
    <recommendedName>
        <fullName evidence="8">Xyloglucan endotransglucosylase/hydrolase</fullName>
        <ecNumber evidence="8">2.4.1.207</ecNumber>
    </recommendedName>
</protein>
<keyword evidence="8" id="KW-0964">Secreted</keyword>
<keyword evidence="11" id="KW-1185">Reference proteome</keyword>
<keyword evidence="4" id="KW-0325">Glycoprotein</keyword>
<dbReference type="Proteomes" id="UP000825935">
    <property type="component" value="Chromosome 20"/>
</dbReference>
<feature type="domain" description="GH16" evidence="9">
    <location>
        <begin position="1"/>
        <end position="224"/>
    </location>
</feature>
<dbReference type="OrthoDB" id="4781at2759"/>
<evidence type="ECO:0000256" key="5">
    <source>
        <dbReference type="ARBA" id="ARBA00023295"/>
    </source>
</evidence>
<dbReference type="GO" id="GO:0016762">
    <property type="term" value="F:xyloglucan:xyloglucosyl transferase activity"/>
    <property type="evidence" value="ECO:0007669"/>
    <property type="project" value="UniProtKB-EC"/>
</dbReference>
<evidence type="ECO:0000259" key="9">
    <source>
        <dbReference type="PROSITE" id="PS51762"/>
    </source>
</evidence>
<evidence type="ECO:0000256" key="7">
    <source>
        <dbReference type="PIRSR" id="PIRSR005604-2"/>
    </source>
</evidence>
<dbReference type="InterPro" id="IPR044791">
    <property type="entry name" value="Beta-glucanase/XTH"/>
</dbReference>
<dbReference type="PROSITE" id="PS51762">
    <property type="entry name" value="GH16_2"/>
    <property type="match status" value="1"/>
</dbReference>
<feature type="active site" description="Proton donor" evidence="6">
    <location>
        <position position="114"/>
    </location>
</feature>
<evidence type="ECO:0000256" key="4">
    <source>
        <dbReference type="ARBA" id="ARBA00023180"/>
    </source>
</evidence>
<dbReference type="Pfam" id="PF06955">
    <property type="entry name" value="XET_C"/>
    <property type="match status" value="1"/>
</dbReference>
<keyword evidence="8" id="KW-0732">Signal</keyword>
<name>A0A8T2SCF1_CERRI</name>
<feature type="active site" description="Proton donor" evidence="6">
    <location>
        <position position="110"/>
    </location>
</feature>
<accession>A0A8T2SCF1</accession>
<comment type="caution">
    <text evidence="10">The sequence shown here is derived from an EMBL/GenBank/DDBJ whole genome shotgun (WGS) entry which is preliminary data.</text>
</comment>
<reference evidence="10" key="1">
    <citation type="submission" date="2021-08" db="EMBL/GenBank/DDBJ databases">
        <title>WGS assembly of Ceratopteris richardii.</title>
        <authorList>
            <person name="Marchant D.B."/>
            <person name="Chen G."/>
            <person name="Jenkins J."/>
            <person name="Shu S."/>
            <person name="Leebens-Mack J."/>
            <person name="Grimwood J."/>
            <person name="Schmutz J."/>
            <person name="Soltis P."/>
            <person name="Soltis D."/>
            <person name="Chen Z.-H."/>
        </authorList>
    </citation>
    <scope>NUCLEOTIDE SEQUENCE</scope>
    <source>
        <strain evidence="10">Whitten #5841</strain>
        <tissue evidence="10">Leaf</tissue>
    </source>
</reference>
<comment type="function">
    <text evidence="8">Catalyzes xyloglucan endohydrolysis (XEH) and/or endotransglycosylation (XET). Cleaves and religates xyloglucan polymers, an essential constituent of the primary cell wall, and thereby participates in cell wall construction of growing tissues.</text>
</comment>
<keyword evidence="8" id="KW-0961">Cell wall biogenesis/degradation</keyword>
<dbReference type="EMBL" id="CM035425">
    <property type="protein sequence ID" value="KAH7330776.1"/>
    <property type="molecule type" value="Genomic_DNA"/>
</dbReference>
<keyword evidence="5 8" id="KW-0326">Glycosidase</keyword>
<evidence type="ECO:0000256" key="1">
    <source>
        <dbReference type="ARBA" id="ARBA00022679"/>
    </source>
</evidence>
<comment type="subcellular location">
    <subcellularLocation>
        <location evidence="8">Secreted</location>
        <location evidence="8">Cell wall</location>
    </subcellularLocation>
    <subcellularLocation>
        <location evidence="8">Secreted</location>
        <location evidence="8">Extracellular space</location>
        <location evidence="8">Apoplast</location>
    </subcellularLocation>
</comment>
<comment type="similarity">
    <text evidence="8">Belongs to the glycosyl hydrolase 16 family.</text>
</comment>
<evidence type="ECO:0000256" key="2">
    <source>
        <dbReference type="ARBA" id="ARBA00022801"/>
    </source>
</evidence>
<dbReference type="OMA" id="WWEDSAY"/>
<evidence type="ECO:0000256" key="8">
    <source>
        <dbReference type="RuleBase" id="RU361120"/>
    </source>
</evidence>
<keyword evidence="2 8" id="KW-0378">Hydrolase</keyword>
<evidence type="ECO:0000256" key="6">
    <source>
        <dbReference type="PIRSR" id="PIRSR005604-1"/>
    </source>
</evidence>